<evidence type="ECO:0000313" key="6">
    <source>
        <dbReference type="Proteomes" id="UP000521313"/>
    </source>
</evidence>
<name>A0A7W8CZU9_9FIRM</name>
<reference evidence="5 6" key="1">
    <citation type="submission" date="2020-08" db="EMBL/GenBank/DDBJ databases">
        <title>Genomic Encyclopedia of Type Strains, Phase IV (KMG-IV): sequencing the most valuable type-strain genomes for metagenomic binning, comparative biology and taxonomic classification.</title>
        <authorList>
            <person name="Goeker M."/>
        </authorList>
    </citation>
    <scope>NUCLEOTIDE SEQUENCE [LARGE SCALE GENOMIC DNA]</scope>
    <source>
        <strain evidence="5 6">DSM 26963</strain>
    </source>
</reference>
<comment type="caution">
    <text evidence="5">The sequence shown here is derived from an EMBL/GenBank/DDBJ whole genome shotgun (WGS) entry which is preliminary data.</text>
</comment>
<dbReference type="Pfam" id="PF11611">
    <property type="entry name" value="DUF4352"/>
    <property type="match status" value="1"/>
</dbReference>
<gene>
    <name evidence="5" type="ORF">HNQ43_000673</name>
</gene>
<accession>A0A7W8CZU9</accession>
<dbReference type="Gene3D" id="2.60.40.1240">
    <property type="match status" value="1"/>
</dbReference>
<dbReference type="AlphaFoldDB" id="A0A7W8CZU9"/>
<evidence type="ECO:0000313" key="5">
    <source>
        <dbReference type="EMBL" id="MBB5184632.1"/>
    </source>
</evidence>
<keyword evidence="1 3" id="KW-0732">Signal</keyword>
<dbReference type="EMBL" id="JACHHD010000005">
    <property type="protein sequence ID" value="MBB5184632.1"/>
    <property type="molecule type" value="Genomic_DNA"/>
</dbReference>
<feature type="signal peptide" evidence="3">
    <location>
        <begin position="1"/>
        <end position="22"/>
    </location>
</feature>
<protein>
    <recommendedName>
        <fullName evidence="4">DUF4352 domain-containing protein</fullName>
    </recommendedName>
</protein>
<feature type="domain" description="DUF4352" evidence="4">
    <location>
        <begin position="42"/>
        <end position="159"/>
    </location>
</feature>
<organism evidence="5 6">
    <name type="scientific">Faecalicoccus acidiformans</name>
    <dbReference type="NCBI Taxonomy" id="915173"/>
    <lineage>
        <taxon>Bacteria</taxon>
        <taxon>Bacillati</taxon>
        <taxon>Bacillota</taxon>
        <taxon>Erysipelotrichia</taxon>
        <taxon>Erysipelotrichales</taxon>
        <taxon>Erysipelotrichaceae</taxon>
        <taxon>Faecalicoccus</taxon>
    </lineage>
</organism>
<evidence type="ECO:0000259" key="4">
    <source>
        <dbReference type="Pfam" id="PF11611"/>
    </source>
</evidence>
<dbReference type="RefSeq" id="WP_183374761.1">
    <property type="nucleotide sequence ID" value="NZ_CAWVLV010000041.1"/>
</dbReference>
<dbReference type="PROSITE" id="PS51257">
    <property type="entry name" value="PROKAR_LIPOPROTEIN"/>
    <property type="match status" value="1"/>
</dbReference>
<dbReference type="Proteomes" id="UP000521313">
    <property type="component" value="Unassembled WGS sequence"/>
</dbReference>
<dbReference type="InterPro" id="IPR029050">
    <property type="entry name" value="Immunoprotect_excell_Ig-like"/>
</dbReference>
<feature type="region of interest" description="Disordered" evidence="2">
    <location>
        <begin position="21"/>
        <end position="43"/>
    </location>
</feature>
<dbReference type="InterPro" id="IPR029051">
    <property type="entry name" value="DUF4352"/>
</dbReference>
<evidence type="ECO:0000256" key="2">
    <source>
        <dbReference type="SAM" id="MobiDB-lite"/>
    </source>
</evidence>
<feature type="compositionally biased region" description="Basic and acidic residues" evidence="2">
    <location>
        <begin position="31"/>
        <end position="40"/>
    </location>
</feature>
<evidence type="ECO:0000256" key="3">
    <source>
        <dbReference type="SAM" id="SignalP"/>
    </source>
</evidence>
<evidence type="ECO:0000256" key="1">
    <source>
        <dbReference type="ARBA" id="ARBA00022729"/>
    </source>
</evidence>
<sequence length="168" mass="18334">MKKILSGFLVLTCLLGMSACSSDEEPSTEGGEVKQEEQKSEYALNETADIDGVKYTLTAVERNSGFSYNTPESGKEYVIVTVSIENGSEDKVDYNPYNFKMLNSQGQEIDNAFVVDLDNQLDSGELTPGGSITGRMCFEEPAGDTGLKLNFYDNIFNEEPSCSFVLGA</sequence>
<proteinExistence type="predicted"/>
<feature type="chain" id="PRO_5039435941" description="DUF4352 domain-containing protein" evidence="3">
    <location>
        <begin position="23"/>
        <end position="168"/>
    </location>
</feature>